<name>A0ABN9CPN7_9NEOB</name>
<reference evidence="2" key="1">
    <citation type="submission" date="2023-05" db="EMBL/GenBank/DDBJ databases">
        <authorList>
            <person name="Stuckert A."/>
        </authorList>
    </citation>
    <scope>NUCLEOTIDE SEQUENCE</scope>
</reference>
<proteinExistence type="predicted"/>
<evidence type="ECO:0000313" key="3">
    <source>
        <dbReference type="Proteomes" id="UP001162483"/>
    </source>
</evidence>
<protein>
    <submittedName>
        <fullName evidence="2">Uncharacterized protein</fullName>
    </submittedName>
</protein>
<keyword evidence="1" id="KW-0812">Transmembrane</keyword>
<gene>
    <name evidence="2" type="ORF">SPARVUS_LOCUS5380920</name>
</gene>
<feature type="transmembrane region" description="Helical" evidence="1">
    <location>
        <begin position="12"/>
        <end position="36"/>
    </location>
</feature>
<comment type="caution">
    <text evidence="2">The sequence shown here is derived from an EMBL/GenBank/DDBJ whole genome shotgun (WGS) entry which is preliminary data.</text>
</comment>
<dbReference type="Proteomes" id="UP001162483">
    <property type="component" value="Unassembled WGS sequence"/>
</dbReference>
<keyword evidence="3" id="KW-1185">Reference proteome</keyword>
<keyword evidence="1" id="KW-0472">Membrane</keyword>
<evidence type="ECO:0000313" key="2">
    <source>
        <dbReference type="EMBL" id="CAI9561091.1"/>
    </source>
</evidence>
<keyword evidence="1" id="KW-1133">Transmembrane helix</keyword>
<dbReference type="EMBL" id="CATNWA010011072">
    <property type="protein sequence ID" value="CAI9561091.1"/>
    <property type="molecule type" value="Genomic_DNA"/>
</dbReference>
<accession>A0ABN9CPN7</accession>
<evidence type="ECO:0000256" key="1">
    <source>
        <dbReference type="SAM" id="Phobius"/>
    </source>
</evidence>
<sequence length="55" mass="6463">MYVKWFEITMYCVYVMFFTFFNFPPVLPPCVLMPAWNGTRKTDAGIGGRTSRDCR</sequence>
<feature type="non-terminal residue" evidence="2">
    <location>
        <position position="55"/>
    </location>
</feature>
<organism evidence="2 3">
    <name type="scientific">Staurois parvus</name>
    <dbReference type="NCBI Taxonomy" id="386267"/>
    <lineage>
        <taxon>Eukaryota</taxon>
        <taxon>Metazoa</taxon>
        <taxon>Chordata</taxon>
        <taxon>Craniata</taxon>
        <taxon>Vertebrata</taxon>
        <taxon>Euteleostomi</taxon>
        <taxon>Amphibia</taxon>
        <taxon>Batrachia</taxon>
        <taxon>Anura</taxon>
        <taxon>Neobatrachia</taxon>
        <taxon>Ranoidea</taxon>
        <taxon>Ranidae</taxon>
        <taxon>Staurois</taxon>
    </lineage>
</organism>